<evidence type="ECO:0000313" key="4">
    <source>
        <dbReference type="Proteomes" id="UP001590950"/>
    </source>
</evidence>
<protein>
    <recommendedName>
        <fullName evidence="2">Rhodopsin domain-containing protein</fullName>
    </recommendedName>
</protein>
<accession>A0ABR4AG21</accession>
<keyword evidence="4" id="KW-1185">Reference proteome</keyword>
<keyword evidence="1" id="KW-0812">Transmembrane</keyword>
<keyword evidence="1" id="KW-0472">Membrane</keyword>
<organism evidence="3 4">
    <name type="scientific">Stereocaulon virgatum</name>
    <dbReference type="NCBI Taxonomy" id="373712"/>
    <lineage>
        <taxon>Eukaryota</taxon>
        <taxon>Fungi</taxon>
        <taxon>Dikarya</taxon>
        <taxon>Ascomycota</taxon>
        <taxon>Pezizomycotina</taxon>
        <taxon>Lecanoromycetes</taxon>
        <taxon>OSLEUM clade</taxon>
        <taxon>Lecanoromycetidae</taxon>
        <taxon>Lecanorales</taxon>
        <taxon>Lecanorineae</taxon>
        <taxon>Stereocaulaceae</taxon>
        <taxon>Stereocaulon</taxon>
    </lineage>
</organism>
<dbReference type="InterPro" id="IPR049326">
    <property type="entry name" value="Rhodopsin_dom_fungi"/>
</dbReference>
<keyword evidence="1" id="KW-1133">Transmembrane helix</keyword>
<reference evidence="3 4" key="1">
    <citation type="submission" date="2024-09" db="EMBL/GenBank/DDBJ databases">
        <title>Rethinking Asexuality: The Enigmatic Case of Functional Sexual Genes in Lepraria (Stereocaulaceae).</title>
        <authorList>
            <person name="Doellman M."/>
            <person name="Sun Y."/>
            <person name="Barcenas-Pena A."/>
            <person name="Lumbsch H.T."/>
            <person name="Grewe F."/>
        </authorList>
    </citation>
    <scope>NUCLEOTIDE SEQUENCE [LARGE SCALE GENOMIC DNA]</scope>
    <source>
        <strain evidence="3 4">Mercado 3170</strain>
    </source>
</reference>
<proteinExistence type="predicted"/>
<gene>
    <name evidence="3" type="ORF">N7G274_003946</name>
</gene>
<feature type="domain" description="Rhodopsin" evidence="2">
    <location>
        <begin position="31"/>
        <end position="96"/>
    </location>
</feature>
<name>A0ABR4AG21_9LECA</name>
<dbReference type="EMBL" id="JBEFKJ010000011">
    <property type="protein sequence ID" value="KAL2043639.1"/>
    <property type="molecule type" value="Genomic_DNA"/>
</dbReference>
<dbReference type="Proteomes" id="UP001590950">
    <property type="component" value="Unassembled WGS sequence"/>
</dbReference>
<sequence length="113" mass="13024">MFCATFNAYAYWSQNDTIAIDDTYILKNPADNTRVFIKTLYIYEIGYYSPTAAVKIAILAFYRRIFPVTQLKSLLYLAIGIVLAYFVGSMLATTFQWSTSFYLSSEISYHEVM</sequence>
<feature type="transmembrane region" description="Helical" evidence="1">
    <location>
        <begin position="74"/>
        <end position="95"/>
    </location>
</feature>
<dbReference type="Pfam" id="PF20684">
    <property type="entry name" value="Fung_rhodopsin"/>
    <property type="match status" value="1"/>
</dbReference>
<evidence type="ECO:0000313" key="3">
    <source>
        <dbReference type="EMBL" id="KAL2043639.1"/>
    </source>
</evidence>
<feature type="transmembrane region" description="Helical" evidence="1">
    <location>
        <begin position="45"/>
        <end position="62"/>
    </location>
</feature>
<comment type="caution">
    <text evidence="3">The sequence shown here is derived from an EMBL/GenBank/DDBJ whole genome shotgun (WGS) entry which is preliminary data.</text>
</comment>
<evidence type="ECO:0000259" key="2">
    <source>
        <dbReference type="Pfam" id="PF20684"/>
    </source>
</evidence>
<evidence type="ECO:0000256" key="1">
    <source>
        <dbReference type="SAM" id="Phobius"/>
    </source>
</evidence>